<reference evidence="2 3" key="1">
    <citation type="submission" date="2021-05" db="EMBL/GenBank/DDBJ databases">
        <title>Genome Assembly of Synthetic Allotetraploid Brassica napus Reveals Homoeologous Exchanges between Subgenomes.</title>
        <authorList>
            <person name="Davis J.T."/>
        </authorList>
    </citation>
    <scope>NUCLEOTIDE SEQUENCE [LARGE SCALE GENOMIC DNA]</scope>
    <source>
        <strain evidence="3">cv. Da-Ae</strain>
        <tissue evidence="2">Seedling</tissue>
    </source>
</reference>
<protein>
    <recommendedName>
        <fullName evidence="1">F-box domain-containing protein</fullName>
    </recommendedName>
</protein>
<gene>
    <name evidence="2" type="ORF">HID58_025735</name>
</gene>
<evidence type="ECO:0000313" key="3">
    <source>
        <dbReference type="Proteomes" id="UP000824890"/>
    </source>
</evidence>
<keyword evidence="3" id="KW-1185">Reference proteome</keyword>
<organism evidence="2 3">
    <name type="scientific">Brassica napus</name>
    <name type="common">Rape</name>
    <dbReference type="NCBI Taxonomy" id="3708"/>
    <lineage>
        <taxon>Eukaryota</taxon>
        <taxon>Viridiplantae</taxon>
        <taxon>Streptophyta</taxon>
        <taxon>Embryophyta</taxon>
        <taxon>Tracheophyta</taxon>
        <taxon>Spermatophyta</taxon>
        <taxon>Magnoliopsida</taxon>
        <taxon>eudicotyledons</taxon>
        <taxon>Gunneridae</taxon>
        <taxon>Pentapetalae</taxon>
        <taxon>rosids</taxon>
        <taxon>malvids</taxon>
        <taxon>Brassicales</taxon>
        <taxon>Brassicaceae</taxon>
        <taxon>Brassiceae</taxon>
        <taxon>Brassica</taxon>
    </lineage>
</organism>
<evidence type="ECO:0000259" key="1">
    <source>
        <dbReference type="SMART" id="SM00256"/>
    </source>
</evidence>
<dbReference type="InterPro" id="IPR036047">
    <property type="entry name" value="F-box-like_dom_sf"/>
</dbReference>
<name>A0ABQ8CLY2_BRANA</name>
<dbReference type="PANTHER" id="PTHR31111:SF113">
    <property type="entry name" value="F-BOX ASSOCIATED UBIQUITINATION EFFECTOR FAMILY PROTEIN"/>
    <property type="match status" value="1"/>
</dbReference>
<dbReference type="PANTHER" id="PTHR31111">
    <property type="entry name" value="BNAA05G37150D PROTEIN-RELATED"/>
    <property type="match status" value="1"/>
</dbReference>
<dbReference type="Pfam" id="PF00646">
    <property type="entry name" value="F-box"/>
    <property type="match status" value="1"/>
</dbReference>
<dbReference type="InterPro" id="IPR017451">
    <property type="entry name" value="F-box-assoc_interact_dom"/>
</dbReference>
<dbReference type="InterPro" id="IPR001810">
    <property type="entry name" value="F-box_dom"/>
</dbReference>
<proteinExistence type="predicted"/>
<dbReference type="CDD" id="cd22157">
    <property type="entry name" value="F-box_AtFBW1-like"/>
    <property type="match status" value="1"/>
</dbReference>
<accession>A0ABQ8CLY2</accession>
<evidence type="ECO:0000313" key="2">
    <source>
        <dbReference type="EMBL" id="KAH0918075.1"/>
    </source>
</evidence>
<sequence length="533" mass="61029">MGEDEENPNQIYITTDVVEEILVRLPLKSILRFKTVSREWRSLMESRRFADRRMSVPKNRKFLAVGNQAQSRFQGDEEIEMVYLECNEATRPSLTCDGVVCIPEPNWVSVLNPSTREFLRFCSGPFHYENDMSTEVWWSEFNINSAMGFGKDEVTGKYKVVSMLFDHNHYQIIDVDIGQWRKLVPPPYKVDTRRKSACVKGSIYWLDLFRIYNILAFDLHTEEFRDVQVLPPLFHSAAARIVNLDDRLAIADICMMKPGWNLEIWIMDAQEQTWCMTYSITLAHRFIPMHGRVIEEWSTMFTPLAVSKKGSLFFYDTKKRLFKYDPETDFLCCLSSDICVISPFVENLVCLHPGCVPKTRPPRGCRNGRSCLNQISYLKRVEAAIWFKLQNLEQEASTPAPSIALQPLTWTKPATGIVKCNVACSWSEASNTCGGAWLARDSNGKALCHSRRSFSGISSLLAAMKDIRCQRVIMEVSSPRLQDLLFNPRGLRDQSPWALEIHNALITFEMGCFNLVSMKANTLAKEIATSITM</sequence>
<dbReference type="NCBIfam" id="TIGR01640">
    <property type="entry name" value="F_box_assoc_1"/>
    <property type="match status" value="1"/>
</dbReference>
<dbReference type="InterPro" id="IPR013187">
    <property type="entry name" value="F-box-assoc_dom_typ3"/>
</dbReference>
<dbReference type="SMART" id="SM00256">
    <property type="entry name" value="FBOX"/>
    <property type="match status" value="1"/>
</dbReference>
<comment type="caution">
    <text evidence="2">The sequence shown here is derived from an EMBL/GenBank/DDBJ whole genome shotgun (WGS) entry which is preliminary data.</text>
</comment>
<dbReference type="SUPFAM" id="SSF81383">
    <property type="entry name" value="F-box domain"/>
    <property type="match status" value="1"/>
</dbReference>
<dbReference type="Pfam" id="PF08268">
    <property type="entry name" value="FBA_3"/>
    <property type="match status" value="1"/>
</dbReference>
<dbReference type="Proteomes" id="UP000824890">
    <property type="component" value="Unassembled WGS sequence"/>
</dbReference>
<feature type="domain" description="F-box" evidence="1">
    <location>
        <begin position="13"/>
        <end position="53"/>
    </location>
</feature>
<feature type="non-terminal residue" evidence="2">
    <location>
        <position position="533"/>
    </location>
</feature>
<dbReference type="EMBL" id="JAGKQM010000007">
    <property type="protein sequence ID" value="KAH0918075.1"/>
    <property type="molecule type" value="Genomic_DNA"/>
</dbReference>